<name>A0A3A6PT32_9EURY</name>
<dbReference type="InterPro" id="IPR051169">
    <property type="entry name" value="NADH-Q_oxidoreductase"/>
</dbReference>
<sequence length="386" mass="40268">MHIVVLGAGYAGVTLTRKLENALPPEADLTIVDEADDHLVQHEVHRVIRRPSITDAIEVPLASLFDRAEVIAARVESVDTDANEVALDSGGTLTYDYGALCLGAETAFYDLPGVEDHAYPLKSVADAEAIRERALDLFDGDDPASVVVGGAGLSGVQVAGELAALAAEEGASDRIDITLLEQLDSVAPAFPKAFQDAVADELTDRDIEIHTETAVTEATDSTVATRHEATGETDEHDAGLFVWTGGIAGPEAMAGDRPVVRRDLRLNNSTFALGDTARVVDADGEAVPASASAAIRAANPAAENIAKLVEWELAGREGFEPELTPFRFNVPGWIVSVGDGAVAQVGPEVVTGSAAKALKASVGAGYLSSIQAVQKATELVGEELEA</sequence>
<dbReference type="Proteomes" id="UP000276588">
    <property type="component" value="Unassembled WGS sequence"/>
</dbReference>
<evidence type="ECO:0000259" key="6">
    <source>
        <dbReference type="Pfam" id="PF07992"/>
    </source>
</evidence>
<comment type="similarity">
    <text evidence="2">Belongs to the NADH dehydrogenase family.</text>
</comment>
<dbReference type="SUPFAM" id="SSF51905">
    <property type="entry name" value="FAD/NAD(P)-binding domain"/>
    <property type="match status" value="2"/>
</dbReference>
<dbReference type="AlphaFoldDB" id="A0A3A6PT32"/>
<dbReference type="GO" id="GO:0003955">
    <property type="term" value="F:NAD(P)H dehydrogenase (quinone) activity"/>
    <property type="evidence" value="ECO:0007669"/>
    <property type="project" value="TreeGrafter"/>
</dbReference>
<dbReference type="InterPro" id="IPR023753">
    <property type="entry name" value="FAD/NAD-binding_dom"/>
</dbReference>
<gene>
    <name evidence="7" type="ORF">DM826_08200</name>
</gene>
<dbReference type="PANTHER" id="PTHR42913:SF3">
    <property type="entry name" value="64 KDA MITOCHONDRIAL NADH DEHYDROGENASE (EUROFUNG)"/>
    <property type="match status" value="1"/>
</dbReference>
<feature type="domain" description="FAD/NAD(P)-binding" evidence="6">
    <location>
        <begin position="1"/>
        <end position="296"/>
    </location>
</feature>
<comment type="caution">
    <text evidence="7">The sequence shown here is derived from an EMBL/GenBank/DDBJ whole genome shotgun (WGS) entry which is preliminary data.</text>
</comment>
<dbReference type="PANTHER" id="PTHR42913">
    <property type="entry name" value="APOPTOSIS-INDUCING FACTOR 1"/>
    <property type="match status" value="1"/>
</dbReference>
<organism evidence="7 8">
    <name type="scientific">Halonotius aquaticus</name>
    <dbReference type="NCBI Taxonomy" id="2216978"/>
    <lineage>
        <taxon>Archaea</taxon>
        <taxon>Methanobacteriati</taxon>
        <taxon>Methanobacteriota</taxon>
        <taxon>Stenosarchaea group</taxon>
        <taxon>Halobacteria</taxon>
        <taxon>Halobacteriales</taxon>
        <taxon>Haloferacaceae</taxon>
        <taxon>Halonotius</taxon>
    </lineage>
</organism>
<evidence type="ECO:0000256" key="1">
    <source>
        <dbReference type="ARBA" id="ARBA00001974"/>
    </source>
</evidence>
<evidence type="ECO:0000313" key="8">
    <source>
        <dbReference type="Proteomes" id="UP000276588"/>
    </source>
</evidence>
<keyword evidence="3" id="KW-0285">Flavoprotein</keyword>
<evidence type="ECO:0000313" key="7">
    <source>
        <dbReference type="EMBL" id="RJX42669.1"/>
    </source>
</evidence>
<reference evidence="7 8" key="1">
    <citation type="submission" date="2018-06" db="EMBL/GenBank/DDBJ databases">
        <title>Halonotius sp. F13-13 a new haloarchaeeon isolated from a solar saltern from Isla Cristina, Huelva, Spain.</title>
        <authorList>
            <person name="Duran-Viseras A."/>
            <person name="Sanchez-Porro C."/>
            <person name="Ventosa A."/>
        </authorList>
    </citation>
    <scope>NUCLEOTIDE SEQUENCE [LARGE SCALE GENOMIC DNA]</scope>
    <source>
        <strain evidence="7 8">F13-13</strain>
    </source>
</reference>
<keyword evidence="4" id="KW-0274">FAD</keyword>
<dbReference type="RefSeq" id="WP_120102921.1">
    <property type="nucleotide sequence ID" value="NZ_QKNY01000013.1"/>
</dbReference>
<dbReference type="Pfam" id="PF07992">
    <property type="entry name" value="Pyr_redox_2"/>
    <property type="match status" value="1"/>
</dbReference>
<evidence type="ECO:0000256" key="5">
    <source>
        <dbReference type="ARBA" id="ARBA00023002"/>
    </source>
</evidence>
<evidence type="ECO:0000256" key="2">
    <source>
        <dbReference type="ARBA" id="ARBA00005272"/>
    </source>
</evidence>
<dbReference type="OrthoDB" id="38899at2157"/>
<proteinExistence type="inferred from homology"/>
<accession>A0A3A6PT32</accession>
<dbReference type="Gene3D" id="3.50.50.100">
    <property type="match status" value="1"/>
</dbReference>
<protein>
    <submittedName>
        <fullName evidence="7">NADH dehydrogenase FAD-containing subunit</fullName>
    </submittedName>
</protein>
<keyword evidence="5" id="KW-0560">Oxidoreductase</keyword>
<dbReference type="EMBL" id="QKNY01000013">
    <property type="protein sequence ID" value="RJX42669.1"/>
    <property type="molecule type" value="Genomic_DNA"/>
</dbReference>
<evidence type="ECO:0000256" key="3">
    <source>
        <dbReference type="ARBA" id="ARBA00022630"/>
    </source>
</evidence>
<evidence type="ECO:0000256" key="4">
    <source>
        <dbReference type="ARBA" id="ARBA00022827"/>
    </source>
</evidence>
<comment type="cofactor">
    <cofactor evidence="1">
        <name>FAD</name>
        <dbReference type="ChEBI" id="CHEBI:57692"/>
    </cofactor>
</comment>
<dbReference type="InterPro" id="IPR036188">
    <property type="entry name" value="FAD/NAD-bd_sf"/>
</dbReference>
<keyword evidence="8" id="KW-1185">Reference proteome</keyword>
<dbReference type="GO" id="GO:0019646">
    <property type="term" value="P:aerobic electron transport chain"/>
    <property type="evidence" value="ECO:0007669"/>
    <property type="project" value="TreeGrafter"/>
</dbReference>